<evidence type="ECO:0000256" key="5">
    <source>
        <dbReference type="ARBA" id="ARBA00037974"/>
    </source>
</evidence>
<dbReference type="InterPro" id="IPR015422">
    <property type="entry name" value="PyrdxlP-dep_Trfase_small"/>
</dbReference>
<evidence type="ECO:0000256" key="2">
    <source>
        <dbReference type="ARBA" id="ARBA00012224"/>
    </source>
</evidence>
<dbReference type="InterPro" id="IPR015421">
    <property type="entry name" value="PyrdxlP-dep_Trfase_major"/>
</dbReference>
<dbReference type="Pfam" id="PF00155">
    <property type="entry name" value="Aminotran_1_2"/>
    <property type="match status" value="1"/>
</dbReference>
<name>A0ABN2K218_9ACTN</name>
<dbReference type="PANTHER" id="PTHR43525">
    <property type="entry name" value="PROTEIN MALY"/>
    <property type="match status" value="1"/>
</dbReference>
<evidence type="ECO:0000313" key="8">
    <source>
        <dbReference type="Proteomes" id="UP001501057"/>
    </source>
</evidence>
<organism evidence="7 8">
    <name type="scientific">Aeromicrobium alkaliterrae</name>
    <dbReference type="NCBI Taxonomy" id="302168"/>
    <lineage>
        <taxon>Bacteria</taxon>
        <taxon>Bacillati</taxon>
        <taxon>Actinomycetota</taxon>
        <taxon>Actinomycetes</taxon>
        <taxon>Propionibacteriales</taxon>
        <taxon>Nocardioidaceae</taxon>
        <taxon>Aeromicrobium</taxon>
    </lineage>
</organism>
<evidence type="ECO:0000256" key="4">
    <source>
        <dbReference type="ARBA" id="ARBA00023239"/>
    </source>
</evidence>
<evidence type="ECO:0000313" key="7">
    <source>
        <dbReference type="EMBL" id="GAA1746711.1"/>
    </source>
</evidence>
<dbReference type="InterPro" id="IPR051798">
    <property type="entry name" value="Class-II_PLP-Dep_Aminotrans"/>
</dbReference>
<dbReference type="RefSeq" id="WP_344202813.1">
    <property type="nucleotide sequence ID" value="NZ_BAAAME010000005.1"/>
</dbReference>
<keyword evidence="4" id="KW-0456">Lyase</keyword>
<sequence length="381" mass="40686">MRPLRELTLPDLRARRSVKWSWFGPDVLPLWVAEMDASLAPAVTRVLEEVAAIGDLGYPDDRGYAAAFGAFARGRWAWEPGFARPVADVMTGVVEGLRLAGRSTVVVTPPVYPPFFDAISTVGARAVEVPLGADWGLDLDALADTFAAHAGRAAFLLCNPHNPTSIAPIRAELLHVAELARRHDVRVVVDEIHAPLADPVAFAPYLSLPGTEDALVVTSASKAWNLAGVKAGLLVAGDAAADEVGALPELLSHGPSQVGIRTQEAAWTEGVEWLDAVRADLAENRRLVAELLEVHLPRAEVVMHEHSYLAWLDLAAYDLGGEAAVVLRERAQVALGEASPFGGLPEAGRLRRGGPDFARLNYATTPEVLTLAFERLGAAVA</sequence>
<protein>
    <recommendedName>
        <fullName evidence="2">cysteine-S-conjugate beta-lyase</fullName>
        <ecNumber evidence="2">4.4.1.13</ecNumber>
    </recommendedName>
</protein>
<evidence type="ECO:0000256" key="1">
    <source>
        <dbReference type="ARBA" id="ARBA00001933"/>
    </source>
</evidence>
<comment type="similarity">
    <text evidence="5">Belongs to the class-II pyridoxal-phosphate-dependent aminotransferase family. MalY/PatB cystathionine beta-lyase subfamily.</text>
</comment>
<dbReference type="InterPro" id="IPR004839">
    <property type="entry name" value="Aminotransferase_I/II_large"/>
</dbReference>
<evidence type="ECO:0000259" key="6">
    <source>
        <dbReference type="Pfam" id="PF00155"/>
    </source>
</evidence>
<dbReference type="CDD" id="cd00609">
    <property type="entry name" value="AAT_like"/>
    <property type="match status" value="1"/>
</dbReference>
<dbReference type="SUPFAM" id="SSF53383">
    <property type="entry name" value="PLP-dependent transferases"/>
    <property type="match status" value="1"/>
</dbReference>
<comment type="caution">
    <text evidence="7">The sequence shown here is derived from an EMBL/GenBank/DDBJ whole genome shotgun (WGS) entry which is preliminary data.</text>
</comment>
<dbReference type="Gene3D" id="3.90.1150.10">
    <property type="entry name" value="Aspartate Aminotransferase, domain 1"/>
    <property type="match status" value="1"/>
</dbReference>
<reference evidence="7 8" key="1">
    <citation type="journal article" date="2019" name="Int. J. Syst. Evol. Microbiol.">
        <title>The Global Catalogue of Microorganisms (GCM) 10K type strain sequencing project: providing services to taxonomists for standard genome sequencing and annotation.</title>
        <authorList>
            <consortium name="The Broad Institute Genomics Platform"/>
            <consortium name="The Broad Institute Genome Sequencing Center for Infectious Disease"/>
            <person name="Wu L."/>
            <person name="Ma J."/>
        </authorList>
    </citation>
    <scope>NUCLEOTIDE SEQUENCE [LARGE SCALE GENOMIC DNA]</scope>
    <source>
        <strain evidence="7 8">JCM 13518</strain>
    </source>
</reference>
<evidence type="ECO:0000256" key="3">
    <source>
        <dbReference type="ARBA" id="ARBA00022898"/>
    </source>
</evidence>
<dbReference type="EC" id="4.4.1.13" evidence="2"/>
<keyword evidence="8" id="KW-1185">Reference proteome</keyword>
<accession>A0ABN2K218</accession>
<proteinExistence type="inferred from homology"/>
<keyword evidence="7" id="KW-0808">Transferase</keyword>
<keyword evidence="7" id="KW-0032">Aminotransferase</keyword>
<dbReference type="Proteomes" id="UP001501057">
    <property type="component" value="Unassembled WGS sequence"/>
</dbReference>
<dbReference type="PANTHER" id="PTHR43525:SF2">
    <property type="entry name" value="CYSTATHIONINE BETA-LYASE-RELATED"/>
    <property type="match status" value="1"/>
</dbReference>
<dbReference type="EMBL" id="BAAAME010000005">
    <property type="protein sequence ID" value="GAA1746711.1"/>
    <property type="molecule type" value="Genomic_DNA"/>
</dbReference>
<dbReference type="InterPro" id="IPR015424">
    <property type="entry name" value="PyrdxlP-dep_Trfase"/>
</dbReference>
<comment type="cofactor">
    <cofactor evidence="1">
        <name>pyridoxal 5'-phosphate</name>
        <dbReference type="ChEBI" id="CHEBI:597326"/>
    </cofactor>
</comment>
<gene>
    <name evidence="7" type="ORF">GCM10009710_28480</name>
</gene>
<dbReference type="GO" id="GO:0008483">
    <property type="term" value="F:transaminase activity"/>
    <property type="evidence" value="ECO:0007669"/>
    <property type="project" value="UniProtKB-KW"/>
</dbReference>
<feature type="domain" description="Aminotransferase class I/classII large" evidence="6">
    <location>
        <begin position="99"/>
        <end position="375"/>
    </location>
</feature>
<keyword evidence="3" id="KW-0663">Pyridoxal phosphate</keyword>
<dbReference type="Gene3D" id="3.40.640.10">
    <property type="entry name" value="Type I PLP-dependent aspartate aminotransferase-like (Major domain)"/>
    <property type="match status" value="1"/>
</dbReference>